<feature type="compositionally biased region" description="Basic and acidic residues" evidence="1">
    <location>
        <begin position="460"/>
        <end position="479"/>
    </location>
</feature>
<keyword evidence="3" id="KW-1185">Reference proteome</keyword>
<feature type="compositionally biased region" description="Low complexity" evidence="1">
    <location>
        <begin position="186"/>
        <end position="197"/>
    </location>
</feature>
<evidence type="ECO:0000313" key="2">
    <source>
        <dbReference type="EMBL" id="KAL2800244.1"/>
    </source>
</evidence>
<sequence>MFSSDEDSGDIAPQPVQATFPVSIRSSRRRRSCLSGPPTPPSACEESAHYPVFNPEDPRHNPTLRANEWPDDANGLSQTAHPSGSRHWMQSLPGRSLRRARSGLQALRSGLHRRSVHQTSDGEVVTNGVLWPSSDSAEASSDQHERRFSSTVSEASTEEDYDFGTHLYRTGCNYPGLSDDIDDMHPSPLTSLPTSSTEAGRPLTNGLSPTPEDSPGEDLPPETPDSDNPSPTDAHHGVQDEQTAVNPATTSSSAPPDEEFESPVESLSSIGSLISGISDAAIPLDETMADPSAGDGLQTSEPIVPVEETDVTSAFCVTSPTASENPHTTQTPDDESAIEEEAGELPAKDTSVPESPHTDNIVDDTGSLQEEETVLECQLTNVAVPEVALGDIGDLNYFLTLNRLDDSDLSGSKSSDEDPSPNSLSEDDANGPISPWIPLDKGDRTSLLSLRDEYFLVDGKSTDLRPDRGDNPIKGERAFSGDGGLHSGPGLDRALSLRTQEIPEIIGPGGPMGLPSPLPLRGDREGSDSTEEYLVTYSLLHRHYFS</sequence>
<gene>
    <name evidence="2" type="ORF">BJX66DRAFT_182700</name>
</gene>
<comment type="caution">
    <text evidence="2">The sequence shown here is derived from an EMBL/GenBank/DDBJ whole genome shotgun (WGS) entry which is preliminary data.</text>
</comment>
<feature type="region of interest" description="Disordered" evidence="1">
    <location>
        <begin position="1"/>
        <end position="90"/>
    </location>
</feature>
<feature type="compositionally biased region" description="Polar residues" evidence="1">
    <location>
        <begin position="311"/>
        <end position="331"/>
    </location>
</feature>
<feature type="region of interest" description="Disordered" evidence="1">
    <location>
        <begin position="179"/>
        <end position="267"/>
    </location>
</feature>
<organism evidence="2 3">
    <name type="scientific">Aspergillus keveii</name>
    <dbReference type="NCBI Taxonomy" id="714993"/>
    <lineage>
        <taxon>Eukaryota</taxon>
        <taxon>Fungi</taxon>
        <taxon>Dikarya</taxon>
        <taxon>Ascomycota</taxon>
        <taxon>Pezizomycotina</taxon>
        <taxon>Eurotiomycetes</taxon>
        <taxon>Eurotiomycetidae</taxon>
        <taxon>Eurotiales</taxon>
        <taxon>Aspergillaceae</taxon>
        <taxon>Aspergillus</taxon>
        <taxon>Aspergillus subgen. Nidulantes</taxon>
    </lineage>
</organism>
<accession>A0ABR4GME4</accession>
<feature type="compositionally biased region" description="Acidic residues" evidence="1">
    <location>
        <begin position="332"/>
        <end position="343"/>
    </location>
</feature>
<evidence type="ECO:0000313" key="3">
    <source>
        <dbReference type="Proteomes" id="UP001610563"/>
    </source>
</evidence>
<proteinExistence type="predicted"/>
<feature type="region of interest" description="Disordered" evidence="1">
    <location>
        <begin position="503"/>
        <end position="527"/>
    </location>
</feature>
<feature type="region of interest" description="Disordered" evidence="1">
    <location>
        <begin position="408"/>
        <end position="438"/>
    </location>
</feature>
<reference evidence="2 3" key="1">
    <citation type="submission" date="2024-07" db="EMBL/GenBank/DDBJ databases">
        <title>Section-level genome sequencing and comparative genomics of Aspergillus sections Usti and Cavernicolus.</title>
        <authorList>
            <consortium name="Lawrence Berkeley National Laboratory"/>
            <person name="Nybo J.L."/>
            <person name="Vesth T.C."/>
            <person name="Theobald S."/>
            <person name="Frisvad J.C."/>
            <person name="Larsen T.O."/>
            <person name="Kjaerboelling I."/>
            <person name="Rothschild-Mancinelli K."/>
            <person name="Lyhne E.K."/>
            <person name="Kogle M.E."/>
            <person name="Barry K."/>
            <person name="Clum A."/>
            <person name="Na H."/>
            <person name="Ledsgaard L."/>
            <person name="Lin J."/>
            <person name="Lipzen A."/>
            <person name="Kuo A."/>
            <person name="Riley R."/>
            <person name="Mondo S."/>
            <person name="Labutti K."/>
            <person name="Haridas S."/>
            <person name="Pangalinan J."/>
            <person name="Salamov A.A."/>
            <person name="Simmons B.A."/>
            <person name="Magnuson J.K."/>
            <person name="Chen J."/>
            <person name="Drula E."/>
            <person name="Henrissat B."/>
            <person name="Wiebenga A."/>
            <person name="Lubbers R.J."/>
            <person name="Gomes A.C."/>
            <person name="Makela M.R."/>
            <person name="Stajich J."/>
            <person name="Grigoriev I.V."/>
            <person name="Mortensen U.H."/>
            <person name="De Vries R.P."/>
            <person name="Baker S.E."/>
            <person name="Andersen M.R."/>
        </authorList>
    </citation>
    <scope>NUCLEOTIDE SEQUENCE [LARGE SCALE GENOMIC DNA]</scope>
    <source>
        <strain evidence="2 3">CBS 209.92</strain>
    </source>
</reference>
<name>A0ABR4GME4_9EURO</name>
<evidence type="ECO:0000256" key="1">
    <source>
        <dbReference type="SAM" id="MobiDB-lite"/>
    </source>
</evidence>
<dbReference type="Proteomes" id="UP001610563">
    <property type="component" value="Unassembled WGS sequence"/>
</dbReference>
<feature type="region of interest" description="Disordered" evidence="1">
    <location>
        <begin position="110"/>
        <end position="159"/>
    </location>
</feature>
<feature type="region of interest" description="Disordered" evidence="1">
    <location>
        <begin position="282"/>
        <end position="365"/>
    </location>
</feature>
<dbReference type="EMBL" id="JBFTWV010000004">
    <property type="protein sequence ID" value="KAL2800244.1"/>
    <property type="molecule type" value="Genomic_DNA"/>
</dbReference>
<feature type="compositionally biased region" description="Polar residues" evidence="1">
    <location>
        <begin position="240"/>
        <end position="254"/>
    </location>
</feature>
<protein>
    <submittedName>
        <fullName evidence="2">Uncharacterized protein</fullName>
    </submittedName>
</protein>
<feature type="region of interest" description="Disordered" evidence="1">
    <location>
        <begin position="460"/>
        <end position="490"/>
    </location>
</feature>